<evidence type="ECO:0000256" key="7">
    <source>
        <dbReference type="ARBA" id="ARBA00022989"/>
    </source>
</evidence>
<proteinExistence type="inferred from homology"/>
<keyword evidence="11 14" id="KW-0675">Receptor</keyword>
<dbReference type="InterPro" id="IPR048285">
    <property type="entry name" value="Integrin_alpha_Ig-like_2"/>
</dbReference>
<keyword evidence="3 14" id="KW-0812">Transmembrane</keyword>
<dbReference type="Pfam" id="PF20805">
    <property type="entry name" value="Integrin_A_Ig_2"/>
    <property type="match status" value="1"/>
</dbReference>
<feature type="repeat" description="FG-GAP" evidence="13">
    <location>
        <begin position="308"/>
        <end position="361"/>
    </location>
</feature>
<keyword evidence="6 14" id="KW-0130">Cell adhesion</keyword>
<dbReference type="Gene3D" id="2.130.10.130">
    <property type="entry name" value="Integrin alpha, N-terminal"/>
    <property type="match status" value="1"/>
</dbReference>
<protein>
    <submittedName>
        <fullName evidence="18">Integrin_alpha2 domain-containing protein</fullName>
    </submittedName>
</protein>
<dbReference type="GO" id="GO:0005178">
    <property type="term" value="F:integrin binding"/>
    <property type="evidence" value="ECO:0007669"/>
    <property type="project" value="TreeGrafter"/>
</dbReference>
<evidence type="ECO:0000313" key="18">
    <source>
        <dbReference type="WBParaSite" id="maker-PairedContig_3353-snap-gene-0.1-mRNA-1"/>
    </source>
</evidence>
<dbReference type="GO" id="GO:0007160">
    <property type="term" value="P:cell-matrix adhesion"/>
    <property type="evidence" value="ECO:0007669"/>
    <property type="project" value="TreeGrafter"/>
</dbReference>
<feature type="repeat" description="FG-GAP" evidence="13">
    <location>
        <begin position="237"/>
        <end position="300"/>
    </location>
</feature>
<dbReference type="WBParaSite" id="maker-PairedContig_3353-snap-gene-0.1-mRNA-1">
    <property type="protein sequence ID" value="maker-PairedContig_3353-snap-gene-0.1-mRNA-1"/>
    <property type="gene ID" value="maker-PairedContig_3353-snap-gene-0.1"/>
</dbReference>
<accession>A0A1I8EN20</accession>
<dbReference type="AlphaFoldDB" id="A0A1I8EN20"/>
<evidence type="ECO:0000256" key="10">
    <source>
        <dbReference type="ARBA" id="ARBA00023157"/>
    </source>
</evidence>
<dbReference type="SUPFAM" id="SSF69318">
    <property type="entry name" value="Integrin alpha N-terminal domain"/>
    <property type="match status" value="1"/>
</dbReference>
<evidence type="ECO:0000256" key="14">
    <source>
        <dbReference type="RuleBase" id="RU003762"/>
    </source>
</evidence>
<dbReference type="InterPro" id="IPR013517">
    <property type="entry name" value="FG-GAP"/>
</dbReference>
<dbReference type="GO" id="GO:0008305">
    <property type="term" value="C:integrin complex"/>
    <property type="evidence" value="ECO:0007669"/>
    <property type="project" value="InterPro"/>
</dbReference>
<dbReference type="Pfam" id="PF01839">
    <property type="entry name" value="FG-GAP"/>
    <property type="match status" value="1"/>
</dbReference>
<dbReference type="InterPro" id="IPR018184">
    <property type="entry name" value="Integrin_alpha_C_CS"/>
</dbReference>
<evidence type="ECO:0000259" key="16">
    <source>
        <dbReference type="Pfam" id="PF20805"/>
    </source>
</evidence>
<dbReference type="PANTHER" id="PTHR23220">
    <property type="entry name" value="INTEGRIN ALPHA"/>
    <property type="match status" value="1"/>
</dbReference>
<dbReference type="GO" id="GO:0033627">
    <property type="term" value="P:cell adhesion mediated by integrin"/>
    <property type="evidence" value="ECO:0007669"/>
    <property type="project" value="TreeGrafter"/>
</dbReference>
<dbReference type="GO" id="GO:0009897">
    <property type="term" value="C:external side of plasma membrane"/>
    <property type="evidence" value="ECO:0007669"/>
    <property type="project" value="TreeGrafter"/>
</dbReference>
<evidence type="ECO:0000259" key="17">
    <source>
        <dbReference type="Pfam" id="PF20806"/>
    </source>
</evidence>
<dbReference type="InterPro" id="IPR000413">
    <property type="entry name" value="Integrin_alpha"/>
</dbReference>
<dbReference type="PRINTS" id="PR01185">
    <property type="entry name" value="INTEGRINA"/>
</dbReference>
<keyword evidence="12" id="KW-0325">Glycoprotein</keyword>
<keyword evidence="8 14" id="KW-0401">Integrin</keyword>
<evidence type="ECO:0000256" key="9">
    <source>
        <dbReference type="ARBA" id="ARBA00023136"/>
    </source>
</evidence>
<dbReference type="SMART" id="SM00191">
    <property type="entry name" value="Int_alpha"/>
    <property type="match status" value="4"/>
</dbReference>
<evidence type="ECO:0000256" key="3">
    <source>
        <dbReference type="ARBA" id="ARBA00022692"/>
    </source>
</evidence>
<evidence type="ECO:0000256" key="6">
    <source>
        <dbReference type="ARBA" id="ARBA00022889"/>
    </source>
</evidence>
<evidence type="ECO:0000256" key="5">
    <source>
        <dbReference type="ARBA" id="ARBA00022737"/>
    </source>
</evidence>
<comment type="similarity">
    <text evidence="2 14">Belongs to the integrin alpha chain family.</text>
</comment>
<dbReference type="SUPFAM" id="SSF69179">
    <property type="entry name" value="Integrin domains"/>
    <property type="match status" value="2"/>
</dbReference>
<dbReference type="PANTHER" id="PTHR23220:SF122">
    <property type="entry name" value="INTEGRIN ALPHA-PS1"/>
    <property type="match status" value="1"/>
</dbReference>
<dbReference type="PROSITE" id="PS51470">
    <property type="entry name" value="FG_GAP"/>
    <property type="match status" value="3"/>
</dbReference>
<evidence type="ECO:0000256" key="12">
    <source>
        <dbReference type="ARBA" id="ARBA00023180"/>
    </source>
</evidence>
<feature type="coiled-coil region" evidence="15">
    <location>
        <begin position="782"/>
        <end position="809"/>
    </location>
</feature>
<evidence type="ECO:0000256" key="2">
    <source>
        <dbReference type="ARBA" id="ARBA00008054"/>
    </source>
</evidence>
<sequence length="967" mass="108613">MIITNNWAQKILVGAPKAESGQPGTEHAGAMHKPVNSVLGRQLHFQGKNRQLLGSVVASAGIPNGMAMACAPLVRYHNSSAYTDGTCFVLESDLTQKEILVKCSQPGLPRTDRHNEFGSCMEGFSGYVDESMVITGLPGAKKWTGGVFGRYYPKDIFAMNRDRWTMGVDPKLHGVRSKFQGHDYLGFSVRHGRFDKDNTTIVAGATRYNQTGAVTFLPFRNGHSPNSQTSHYLTLTEDSFMLQGSQLGSAFGYAIEVIDLNNDKFDDLLVGAPFEYSETVDGSFGGAVYIFYSSGIRRKRHENANVFLKPIKIRGQGIYSQFGLAIARLGNVDDFAVGAPFTDNGKGAVYIYLGAKSSNTFKLEPVQIITADELSQINLHMKPLKTFGFSLSGGSDLDGNGYNDLVIGAFASDTVILLRARPVIAMSSGVGTRARILESRKENYTWSCGRGANRKPQIKNHKLFITNTNSDWINPIKLRFSVQLRNEAIPKMPRNGGKIIHFNRKCGVDNVCTSDLQLRAVLPGISQEEDGTYITQVGEKTTIDISFLVKNNAERAYEATLFIEYNSDELDIPILIRKDSPVNIDDFKGNLAIISLGNPMEPNKQLKFELSFRIARGRTEGLGKPLEFRAFVNSTSDEKNLDDNSWKAVVRIIKRAELELSAISDPFIVRYGGEMKGESEMEFDADIGPLVVHKYTVTNKGPWSVSNVTLQVDWPYQMASVFTTGKWALYLMEAPTMQLTNTDNSKDIKQCTMVLPHEWINPLQLKYLLETGNEQYYEDDNNDDMDQENDEYEEDLNRFKRTIEEYREKRPSRELRIKSTKIREKSGEEVEIVKVNCADKTAKCFTVTCHFDFLDVDAAADYYDIAYVEILSSGRLILDQEQGIEERNTRNNFAFASTHAYPDRPAIPETAPIPWWVIIAAAFLGLLILLILILIFWKCGFFKRNRPHHPTLYQAEYQFRREETSEA</sequence>
<dbReference type="Pfam" id="PF20806">
    <property type="entry name" value="Integrin_A_Ig_3"/>
    <property type="match status" value="1"/>
</dbReference>
<dbReference type="FunFam" id="1.20.5.930:FF:000001">
    <property type="entry name" value="Integrin subunit alpha V"/>
    <property type="match status" value="1"/>
</dbReference>
<evidence type="ECO:0000256" key="8">
    <source>
        <dbReference type="ARBA" id="ARBA00023037"/>
    </source>
</evidence>
<evidence type="ECO:0000256" key="4">
    <source>
        <dbReference type="ARBA" id="ARBA00022729"/>
    </source>
</evidence>
<dbReference type="InterPro" id="IPR013519">
    <property type="entry name" value="Int_alpha_beta-p"/>
</dbReference>
<dbReference type="PROSITE" id="PS00242">
    <property type="entry name" value="INTEGRIN_ALPHA"/>
    <property type="match status" value="1"/>
</dbReference>
<name>A0A1I8EN20_WUCBA</name>
<keyword evidence="9 14" id="KW-0472">Membrane</keyword>
<feature type="domain" description="Integrin alpha third immunoglobulin-like" evidence="17">
    <location>
        <begin position="658"/>
        <end position="857"/>
    </location>
</feature>
<dbReference type="Gene3D" id="2.60.40.1510">
    <property type="entry name" value="ntegrin, alpha v. Chain A, domain 3"/>
    <property type="match status" value="1"/>
</dbReference>
<evidence type="ECO:0000256" key="13">
    <source>
        <dbReference type="PROSITE-ProRule" id="PRU00803"/>
    </source>
</evidence>
<dbReference type="InterPro" id="IPR048286">
    <property type="entry name" value="Integrin_alpha_Ig-like_3"/>
</dbReference>
<dbReference type="STRING" id="6293.A0A1I8EN20"/>
<dbReference type="Pfam" id="PF00357">
    <property type="entry name" value="Integrin_alpha"/>
    <property type="match status" value="1"/>
</dbReference>
<feature type="repeat" description="FG-GAP" evidence="13">
    <location>
        <begin position="373"/>
        <end position="435"/>
    </location>
</feature>
<dbReference type="Gene3D" id="2.60.40.1530">
    <property type="entry name" value="ntegrin, alpha v. Chain A, domain 4"/>
    <property type="match status" value="1"/>
</dbReference>
<feature type="domain" description="Integrin alpha second immunoglobulin-like" evidence="16">
    <location>
        <begin position="506"/>
        <end position="651"/>
    </location>
</feature>
<comment type="subcellular location">
    <subcellularLocation>
        <location evidence="1 14">Membrane</location>
        <topology evidence="1 14">Single-pass type I membrane protein</topology>
    </subcellularLocation>
</comment>
<evidence type="ECO:0000256" key="1">
    <source>
        <dbReference type="ARBA" id="ARBA00004479"/>
    </source>
</evidence>
<keyword evidence="4" id="KW-0732">Signal</keyword>
<keyword evidence="5" id="KW-0677">Repeat</keyword>
<keyword evidence="15" id="KW-0175">Coiled coil</keyword>
<dbReference type="InterPro" id="IPR032695">
    <property type="entry name" value="Integrin_dom_sf"/>
</dbReference>
<feature type="transmembrane region" description="Helical" evidence="14">
    <location>
        <begin position="913"/>
        <end position="937"/>
    </location>
</feature>
<keyword evidence="10" id="KW-1015">Disulfide bond</keyword>
<dbReference type="InterPro" id="IPR028994">
    <property type="entry name" value="Integrin_alpha_N"/>
</dbReference>
<dbReference type="GO" id="GO:0098609">
    <property type="term" value="P:cell-cell adhesion"/>
    <property type="evidence" value="ECO:0007669"/>
    <property type="project" value="TreeGrafter"/>
</dbReference>
<evidence type="ECO:0000256" key="15">
    <source>
        <dbReference type="SAM" id="Coils"/>
    </source>
</evidence>
<organism evidence="18">
    <name type="scientific">Wuchereria bancrofti</name>
    <dbReference type="NCBI Taxonomy" id="6293"/>
    <lineage>
        <taxon>Eukaryota</taxon>
        <taxon>Metazoa</taxon>
        <taxon>Ecdysozoa</taxon>
        <taxon>Nematoda</taxon>
        <taxon>Chromadorea</taxon>
        <taxon>Rhabditida</taxon>
        <taxon>Spirurina</taxon>
        <taxon>Spiruromorpha</taxon>
        <taxon>Filarioidea</taxon>
        <taxon>Onchocercidae</taxon>
        <taxon>Wuchereria</taxon>
    </lineage>
</organism>
<dbReference type="Gene3D" id="1.20.5.930">
    <property type="entry name" value="Bicelle-embedded integrin alpha(iib) transmembrane segment"/>
    <property type="match status" value="1"/>
</dbReference>
<reference evidence="18" key="1">
    <citation type="submission" date="2016-11" db="UniProtKB">
        <authorList>
            <consortium name="WormBaseParasite"/>
        </authorList>
    </citation>
    <scope>IDENTIFICATION</scope>
    <source>
        <strain evidence="18">pt0022</strain>
    </source>
</reference>
<evidence type="ECO:0000256" key="11">
    <source>
        <dbReference type="ARBA" id="ARBA00023170"/>
    </source>
</evidence>
<dbReference type="GO" id="GO:0007229">
    <property type="term" value="P:integrin-mediated signaling pathway"/>
    <property type="evidence" value="ECO:0007669"/>
    <property type="project" value="UniProtKB-KW"/>
</dbReference>
<keyword evidence="7 14" id="KW-1133">Transmembrane helix</keyword>